<feature type="domain" description="Core-binding (CB)" evidence="6">
    <location>
        <begin position="43"/>
        <end position="133"/>
    </location>
</feature>
<dbReference type="SUPFAM" id="SSF56349">
    <property type="entry name" value="DNA breaking-rejoining enzymes"/>
    <property type="match status" value="1"/>
</dbReference>
<dbReference type="PANTHER" id="PTHR30349">
    <property type="entry name" value="PHAGE INTEGRASE-RELATED"/>
    <property type="match status" value="1"/>
</dbReference>
<accession>A0ABZ2ZMW6</accession>
<dbReference type="InterPro" id="IPR002104">
    <property type="entry name" value="Integrase_catalytic"/>
</dbReference>
<evidence type="ECO:0000256" key="1">
    <source>
        <dbReference type="ARBA" id="ARBA00008857"/>
    </source>
</evidence>
<keyword evidence="8" id="KW-1185">Reference proteome</keyword>
<proteinExistence type="inferred from homology"/>
<dbReference type="InterPro" id="IPR011010">
    <property type="entry name" value="DNA_brk_join_enz"/>
</dbReference>
<dbReference type="EMBL" id="CP151651">
    <property type="protein sequence ID" value="WZP09068.1"/>
    <property type="molecule type" value="Genomic_DNA"/>
</dbReference>
<dbReference type="Gene3D" id="1.10.443.10">
    <property type="entry name" value="Intergrase catalytic core"/>
    <property type="match status" value="1"/>
</dbReference>
<organism evidence="7 8">
    <name type="scientific">Cytobacillus pseudoceanisediminis</name>
    <dbReference type="NCBI Taxonomy" id="3051614"/>
    <lineage>
        <taxon>Bacteria</taxon>
        <taxon>Bacillati</taxon>
        <taxon>Bacillota</taxon>
        <taxon>Bacilli</taxon>
        <taxon>Bacillales</taxon>
        <taxon>Bacillaceae</taxon>
        <taxon>Cytobacillus</taxon>
    </lineage>
</organism>
<keyword evidence="3" id="KW-0233">DNA recombination</keyword>
<name>A0ABZ2ZMW6_9BACI</name>
<dbReference type="Pfam" id="PF00589">
    <property type="entry name" value="Phage_integrase"/>
    <property type="match status" value="1"/>
</dbReference>
<keyword evidence="2 4" id="KW-0238">DNA-binding</keyword>
<evidence type="ECO:0000259" key="5">
    <source>
        <dbReference type="PROSITE" id="PS51898"/>
    </source>
</evidence>
<evidence type="ECO:0000313" key="8">
    <source>
        <dbReference type="Proteomes" id="UP001472074"/>
    </source>
</evidence>
<evidence type="ECO:0000313" key="7">
    <source>
        <dbReference type="EMBL" id="WZP09068.1"/>
    </source>
</evidence>
<sequence length="366" mass="43049">MIEKKMNLSIDEISKQLGVTESSLLTFLGQSGYTQSYKVNEEKTVLSILEEYEDHLHKLVQSGKRTIHTEKTYKNFISRLREFLLNNYPLLKANEFNEIILNEALTYTNNNKYSVRTLNKYNAIIRSILKFAYFMEYTNKDSRNKFILEKTSLIPRYIKLKDIRSVLEISESLYRPYRCRAIIMFLLLTGCRVSEVSNIKVKDFDIENNLIYILDGKGNKDRIIPMFTELKEEILLYLNKSGLPQWNSYNDGFLFARDEGAERNRKIPIRTIQHLIKRIKDRIPELSFITVHSFRHTFAVHCLKAGIDPHYLTEVLGHEDPKTTKIYTKLDGEDLKEQIKDKFPYPLEILLNTLIEEKNEIDNGRN</sequence>
<dbReference type="PROSITE" id="PS51900">
    <property type="entry name" value="CB"/>
    <property type="match status" value="1"/>
</dbReference>
<dbReference type="Proteomes" id="UP001472074">
    <property type="component" value="Chromosome"/>
</dbReference>
<evidence type="ECO:0000256" key="3">
    <source>
        <dbReference type="ARBA" id="ARBA00023172"/>
    </source>
</evidence>
<dbReference type="InterPro" id="IPR050090">
    <property type="entry name" value="Tyrosine_recombinase_XerCD"/>
</dbReference>
<reference evidence="7 8" key="1">
    <citation type="submission" date="2024-04" db="EMBL/GenBank/DDBJ databases">
        <title>Screening of coral probiotics and analysis of their probiotic properties.</title>
        <authorList>
            <person name="Wang S."/>
        </authorList>
    </citation>
    <scope>NUCLEOTIDE SEQUENCE [LARGE SCALE GENOMIC DNA]</scope>
    <source>
        <strain evidence="7 8">GXU-Z9</strain>
    </source>
</reference>
<protein>
    <submittedName>
        <fullName evidence="7">Tyrosine-type recombinase/integrase</fullName>
    </submittedName>
</protein>
<evidence type="ECO:0000259" key="6">
    <source>
        <dbReference type="PROSITE" id="PS51900"/>
    </source>
</evidence>
<comment type="similarity">
    <text evidence="1">Belongs to the 'phage' integrase family.</text>
</comment>
<dbReference type="PANTHER" id="PTHR30349:SF41">
    <property type="entry name" value="INTEGRASE_RECOMBINASE PROTEIN MJ0367-RELATED"/>
    <property type="match status" value="1"/>
</dbReference>
<feature type="domain" description="Tyr recombinase" evidence="5">
    <location>
        <begin position="153"/>
        <end position="340"/>
    </location>
</feature>
<evidence type="ECO:0000256" key="4">
    <source>
        <dbReference type="PROSITE-ProRule" id="PRU01248"/>
    </source>
</evidence>
<gene>
    <name evidence="7" type="ORF">AADC60_08070</name>
</gene>
<dbReference type="InterPro" id="IPR044068">
    <property type="entry name" value="CB"/>
</dbReference>
<evidence type="ECO:0000256" key="2">
    <source>
        <dbReference type="ARBA" id="ARBA00023125"/>
    </source>
</evidence>
<dbReference type="PROSITE" id="PS51898">
    <property type="entry name" value="TYR_RECOMBINASE"/>
    <property type="match status" value="1"/>
</dbReference>
<dbReference type="InterPro" id="IPR013762">
    <property type="entry name" value="Integrase-like_cat_sf"/>
</dbReference>
<dbReference type="RefSeq" id="WP_342026031.1">
    <property type="nucleotide sequence ID" value="NZ_CP151651.1"/>
</dbReference>